<dbReference type="EMBL" id="CALNXJ010000001">
    <property type="protein sequence ID" value="CAH3032212.1"/>
    <property type="molecule type" value="Genomic_DNA"/>
</dbReference>
<comment type="caution">
    <text evidence="1">The sequence shown here is derived from an EMBL/GenBank/DDBJ whole genome shotgun (WGS) entry which is preliminary data.</text>
</comment>
<sequence length="321" mass="36703">QIPKSHKRLLNVMQSVEELSDDSHVEITACDLTVASEDFGRLLHELIGLYGQEPYGDYLEEAQLKGENETLNRALLLLDSLKNRVTRQSNKLLETRSVRSRHSSRYSSAFKTSSAITRLQALADAKAARERTQFTRLIAEKELDHRTREAETQKNRQQEMVQFEREIAILGVDKKAAMANAKLKVFEKVLLEELGKDFEYLDPPQQQFANEEYTVQQSTALNRQPLIPSTPNQLTDSLTTVNNQIVAGLARQNLRKCQPDIFSGDSTLFHPWKTAFKAILMDTDVSPTQEISYLRCFSYGSPQRLIDNYRRQQMRDPAALL</sequence>
<evidence type="ECO:0000313" key="2">
    <source>
        <dbReference type="Proteomes" id="UP001159428"/>
    </source>
</evidence>
<keyword evidence="2" id="KW-1185">Reference proteome</keyword>
<dbReference type="AlphaFoldDB" id="A0AAU9VLY3"/>
<dbReference type="Proteomes" id="UP001159428">
    <property type="component" value="Unassembled WGS sequence"/>
</dbReference>
<proteinExistence type="predicted"/>
<feature type="non-terminal residue" evidence="1">
    <location>
        <position position="1"/>
    </location>
</feature>
<feature type="non-terminal residue" evidence="1">
    <location>
        <position position="321"/>
    </location>
</feature>
<reference evidence="1 2" key="1">
    <citation type="submission" date="2022-05" db="EMBL/GenBank/DDBJ databases">
        <authorList>
            <consortium name="Genoscope - CEA"/>
            <person name="William W."/>
        </authorList>
    </citation>
    <scope>NUCLEOTIDE SEQUENCE [LARGE SCALE GENOMIC DNA]</scope>
</reference>
<gene>
    <name evidence="1" type="ORF">PMEA_00001053</name>
</gene>
<organism evidence="1 2">
    <name type="scientific">Pocillopora meandrina</name>
    <dbReference type="NCBI Taxonomy" id="46732"/>
    <lineage>
        <taxon>Eukaryota</taxon>
        <taxon>Metazoa</taxon>
        <taxon>Cnidaria</taxon>
        <taxon>Anthozoa</taxon>
        <taxon>Hexacorallia</taxon>
        <taxon>Scleractinia</taxon>
        <taxon>Astrocoeniina</taxon>
        <taxon>Pocilloporidae</taxon>
        <taxon>Pocillopora</taxon>
    </lineage>
</organism>
<protein>
    <submittedName>
        <fullName evidence="1">Uncharacterized protein</fullName>
    </submittedName>
</protein>
<evidence type="ECO:0000313" key="1">
    <source>
        <dbReference type="EMBL" id="CAH3032212.1"/>
    </source>
</evidence>
<name>A0AAU9VLY3_9CNID</name>
<accession>A0AAU9VLY3</accession>